<protein>
    <submittedName>
        <fullName evidence="1">Uncharacterized protein</fullName>
    </submittedName>
</protein>
<dbReference type="Proteomes" id="UP000663855">
    <property type="component" value="Unassembled WGS sequence"/>
</dbReference>
<evidence type="ECO:0000313" key="2">
    <source>
        <dbReference type="Proteomes" id="UP000663855"/>
    </source>
</evidence>
<reference evidence="1" key="1">
    <citation type="submission" date="2021-02" db="EMBL/GenBank/DDBJ databases">
        <authorList>
            <person name="Nowell W R."/>
        </authorList>
    </citation>
    <scope>NUCLEOTIDE SEQUENCE</scope>
</reference>
<sequence length="110" mass="11853">MNVELLIAASASNLSRSSELMILPGRSNMYGGLNRPTVTILPNQAAVPVPFQFSTAIRPADNPERMLNIPAEVVTLPPENGTFQGLPPEDADWSIEADTSHVDQLALIDD</sequence>
<dbReference type="EMBL" id="CAJNOV010017941">
    <property type="protein sequence ID" value="CAF1614813.1"/>
    <property type="molecule type" value="Genomic_DNA"/>
</dbReference>
<proteinExistence type="predicted"/>
<evidence type="ECO:0000313" key="1">
    <source>
        <dbReference type="EMBL" id="CAF1614813.1"/>
    </source>
</evidence>
<name>A0A816BV54_9BILA</name>
<accession>A0A816BV54</accession>
<comment type="caution">
    <text evidence="1">The sequence shown here is derived from an EMBL/GenBank/DDBJ whole genome shotgun (WGS) entry which is preliminary data.</text>
</comment>
<gene>
    <name evidence="1" type="ORF">CJN711_LOCUS37035</name>
</gene>
<dbReference type="AlphaFoldDB" id="A0A816BV54"/>
<organism evidence="1 2">
    <name type="scientific">Rotaria magnacalcarata</name>
    <dbReference type="NCBI Taxonomy" id="392030"/>
    <lineage>
        <taxon>Eukaryota</taxon>
        <taxon>Metazoa</taxon>
        <taxon>Spiralia</taxon>
        <taxon>Gnathifera</taxon>
        <taxon>Rotifera</taxon>
        <taxon>Eurotatoria</taxon>
        <taxon>Bdelloidea</taxon>
        <taxon>Philodinida</taxon>
        <taxon>Philodinidae</taxon>
        <taxon>Rotaria</taxon>
    </lineage>
</organism>